<dbReference type="PANTHER" id="PTHR21666">
    <property type="entry name" value="PEPTIDASE-RELATED"/>
    <property type="match status" value="1"/>
</dbReference>
<dbReference type="GO" id="GO:0004222">
    <property type="term" value="F:metalloendopeptidase activity"/>
    <property type="evidence" value="ECO:0007669"/>
    <property type="project" value="TreeGrafter"/>
</dbReference>
<evidence type="ECO:0000256" key="1">
    <source>
        <dbReference type="ARBA" id="ARBA00001947"/>
    </source>
</evidence>
<dbReference type="Pfam" id="PF01551">
    <property type="entry name" value="Peptidase_M23"/>
    <property type="match status" value="1"/>
</dbReference>
<gene>
    <name evidence="9" type="ORF">HER31_05645</name>
</gene>
<dbReference type="InterPro" id="IPR018392">
    <property type="entry name" value="LysM"/>
</dbReference>
<dbReference type="GO" id="GO:0042834">
    <property type="term" value="F:peptidoglycan binding"/>
    <property type="evidence" value="ECO:0007669"/>
    <property type="project" value="InterPro"/>
</dbReference>
<dbReference type="PROSITE" id="PS51782">
    <property type="entry name" value="LYSM"/>
    <property type="match status" value="1"/>
</dbReference>
<sequence length="517" mass="57646">MLFNWLKTRRERAIFSGPKRRFRPQARRHSYGASRRSKLLCLLPTTPAAQKTMLCLLVLVGLGYLFSQQQTAPLSNNQRQSLPALDFSKRSDVTAVSSSTPVLVNNSISSTAPVASSVTGNPLAERTIDAAPTPAVTTDEQVQAPEPSIFSPQVEYQIQKGDTLSGIFDRFAVGQQQMYQLLEADYALLALDTLMPGNLIKLWIDADSTLTKFEIEFDRSHQVVFTRAAEGYEVNEVIVEGDWLAKSIEVSIEGSFSGSAQKAGLSSALNQQIYNMFKDKLDFRRALRAGDTVRVLKQQQSIDGELTGNERLLAIEFEGRNWQHTAYLHDDGSYYDAEGQSLARAFLRHPFANDQRLSSRFNPRRLHPVTKRVSPHNGTDYAAPYGTAILAAGDGVVKRVENHPIAGKYVVIQHGGEYRTRYLHMSRIDVRRGQTVSRGQRIGAVGKTGRVTGTHLHYEFHIRGRAVDSLRAKIPMATSVNSDEKQQFLAKVNRYRTQMNEMLARQQGGTSELASTN</sequence>
<evidence type="ECO:0000256" key="4">
    <source>
        <dbReference type="ARBA" id="ARBA00022723"/>
    </source>
</evidence>
<evidence type="ECO:0000313" key="10">
    <source>
        <dbReference type="Proteomes" id="UP000501602"/>
    </source>
</evidence>
<dbReference type="Gene3D" id="2.70.70.10">
    <property type="entry name" value="Glucose Permease (Domain IIA)"/>
    <property type="match status" value="1"/>
</dbReference>
<dbReference type="Proteomes" id="UP000501602">
    <property type="component" value="Chromosome"/>
</dbReference>
<evidence type="ECO:0000256" key="7">
    <source>
        <dbReference type="ARBA" id="ARBA00023049"/>
    </source>
</evidence>
<accession>A0A6H1UDU1</accession>
<dbReference type="InterPro" id="IPR011055">
    <property type="entry name" value="Dup_hybrid_motif"/>
</dbReference>
<dbReference type="GO" id="GO:0006508">
    <property type="term" value="P:proteolysis"/>
    <property type="evidence" value="ECO:0007669"/>
    <property type="project" value="UniProtKB-KW"/>
</dbReference>
<keyword evidence="6" id="KW-0862">Zinc</keyword>
<reference evidence="9 10" key="1">
    <citation type="submission" date="2020-04" db="EMBL/GenBank/DDBJ databases">
        <title>Ferrimonas sp. S7 isolated from sea water.</title>
        <authorList>
            <person name="Bae S.S."/>
            <person name="Baek K."/>
        </authorList>
    </citation>
    <scope>NUCLEOTIDE SEQUENCE [LARGE SCALE GENOMIC DNA]</scope>
    <source>
        <strain evidence="9 10">S7</strain>
    </source>
</reference>
<keyword evidence="3" id="KW-0645">Protease</keyword>
<dbReference type="SUPFAM" id="SSF51261">
    <property type="entry name" value="Duplicated hybrid motif"/>
    <property type="match status" value="1"/>
</dbReference>
<keyword evidence="4" id="KW-0479">Metal-binding</keyword>
<dbReference type="CDD" id="cd12797">
    <property type="entry name" value="M23_peptidase"/>
    <property type="match status" value="1"/>
</dbReference>
<comment type="subcellular location">
    <subcellularLocation>
        <location evidence="2">Cell envelope</location>
    </subcellularLocation>
</comment>
<dbReference type="InterPro" id="IPR050570">
    <property type="entry name" value="Cell_wall_metabolism_enzyme"/>
</dbReference>
<evidence type="ECO:0000259" key="8">
    <source>
        <dbReference type="PROSITE" id="PS51782"/>
    </source>
</evidence>
<name>A0A6H1UDU1_9GAMM</name>
<feature type="domain" description="LysM" evidence="8">
    <location>
        <begin position="154"/>
        <end position="202"/>
    </location>
</feature>
<dbReference type="InterPro" id="IPR007340">
    <property type="entry name" value="LysM_Opacity-associatedA"/>
</dbReference>
<keyword evidence="10" id="KW-1185">Reference proteome</keyword>
<dbReference type="RefSeq" id="WP_168659648.1">
    <property type="nucleotide sequence ID" value="NZ_CP051180.1"/>
</dbReference>
<dbReference type="EMBL" id="CP051180">
    <property type="protein sequence ID" value="QIZ76386.1"/>
    <property type="molecule type" value="Genomic_DNA"/>
</dbReference>
<dbReference type="KEGG" id="fes:HER31_05645"/>
<dbReference type="GO" id="GO:0030313">
    <property type="term" value="C:cell envelope"/>
    <property type="evidence" value="ECO:0007669"/>
    <property type="project" value="UniProtKB-SubCell"/>
</dbReference>
<evidence type="ECO:0000313" key="9">
    <source>
        <dbReference type="EMBL" id="QIZ76386.1"/>
    </source>
</evidence>
<evidence type="ECO:0000256" key="6">
    <source>
        <dbReference type="ARBA" id="ARBA00022833"/>
    </source>
</evidence>
<dbReference type="Pfam" id="PF19425">
    <property type="entry name" value="Csd3_N2"/>
    <property type="match status" value="1"/>
</dbReference>
<evidence type="ECO:0000256" key="5">
    <source>
        <dbReference type="ARBA" id="ARBA00022801"/>
    </source>
</evidence>
<dbReference type="FunFam" id="2.70.70.10:FF:000002">
    <property type="entry name" value="Murein DD-endopeptidase MepM"/>
    <property type="match status" value="1"/>
</dbReference>
<protein>
    <submittedName>
        <fullName evidence="9">Peptidoglycan DD-metalloendopeptidase family protein</fullName>
    </submittedName>
</protein>
<keyword evidence="5" id="KW-0378">Hydrolase</keyword>
<proteinExistence type="predicted"/>
<dbReference type="Gene3D" id="3.10.450.350">
    <property type="match status" value="2"/>
</dbReference>
<evidence type="ECO:0000256" key="2">
    <source>
        <dbReference type="ARBA" id="ARBA00004196"/>
    </source>
</evidence>
<dbReference type="InterPro" id="IPR016047">
    <property type="entry name" value="M23ase_b-sheet_dom"/>
</dbReference>
<evidence type="ECO:0000256" key="3">
    <source>
        <dbReference type="ARBA" id="ARBA00022670"/>
    </source>
</evidence>
<comment type="cofactor">
    <cofactor evidence="1">
        <name>Zn(2+)</name>
        <dbReference type="ChEBI" id="CHEBI:29105"/>
    </cofactor>
</comment>
<dbReference type="AlphaFoldDB" id="A0A6H1UDU1"/>
<dbReference type="InterPro" id="IPR045834">
    <property type="entry name" value="Csd3_N2"/>
</dbReference>
<dbReference type="Pfam" id="PF04225">
    <property type="entry name" value="LysM_OapA"/>
    <property type="match status" value="1"/>
</dbReference>
<dbReference type="PANTHER" id="PTHR21666:SF292">
    <property type="entry name" value="MUREIN DD-ENDOPEPTIDASE MEPM"/>
    <property type="match status" value="1"/>
</dbReference>
<keyword evidence="7" id="KW-0482">Metalloprotease</keyword>
<organism evidence="9 10">
    <name type="scientific">Ferrimonas lipolytica</name>
    <dbReference type="NCBI Taxonomy" id="2724191"/>
    <lineage>
        <taxon>Bacteria</taxon>
        <taxon>Pseudomonadati</taxon>
        <taxon>Pseudomonadota</taxon>
        <taxon>Gammaproteobacteria</taxon>
        <taxon>Alteromonadales</taxon>
        <taxon>Ferrimonadaceae</taxon>
        <taxon>Ferrimonas</taxon>
    </lineage>
</organism>
<dbReference type="GO" id="GO:0046872">
    <property type="term" value="F:metal ion binding"/>
    <property type="evidence" value="ECO:0007669"/>
    <property type="project" value="UniProtKB-KW"/>
</dbReference>